<proteinExistence type="inferred from homology"/>
<reference evidence="9 10" key="1">
    <citation type="submission" date="2020-08" db="EMBL/GenBank/DDBJ databases">
        <title>Genomic Encyclopedia of Type Strains, Phase III (KMG-III): the genomes of soil and plant-associated and newly described type strains.</title>
        <authorList>
            <person name="Whitman W."/>
        </authorList>
    </citation>
    <scope>NUCLEOTIDE SEQUENCE [LARGE SCALE GENOMIC DNA]</scope>
    <source>
        <strain evidence="9 10">CECT 8571</strain>
    </source>
</reference>
<comment type="similarity">
    <text evidence="6">Belongs to the TIM14 family.</text>
</comment>
<organism evidence="9 10">
    <name type="scientific">Simiduia aestuariiviva</name>
    <dbReference type="NCBI Taxonomy" id="1510459"/>
    <lineage>
        <taxon>Bacteria</taxon>
        <taxon>Pseudomonadati</taxon>
        <taxon>Pseudomonadota</taxon>
        <taxon>Gammaproteobacteria</taxon>
        <taxon>Cellvibrionales</taxon>
        <taxon>Cellvibrionaceae</taxon>
        <taxon>Simiduia</taxon>
    </lineage>
</organism>
<feature type="transmembrane region" description="Helical" evidence="7">
    <location>
        <begin position="33"/>
        <end position="51"/>
    </location>
</feature>
<dbReference type="SUPFAM" id="SSF46565">
    <property type="entry name" value="Chaperone J-domain"/>
    <property type="match status" value="1"/>
</dbReference>
<gene>
    <name evidence="9" type="ORF">FHS30_001843</name>
</gene>
<evidence type="ECO:0000313" key="10">
    <source>
        <dbReference type="Proteomes" id="UP000559987"/>
    </source>
</evidence>
<evidence type="ECO:0000313" key="9">
    <source>
        <dbReference type="EMBL" id="MBB3168659.1"/>
    </source>
</evidence>
<evidence type="ECO:0000256" key="7">
    <source>
        <dbReference type="SAM" id="Phobius"/>
    </source>
</evidence>
<dbReference type="PANTHER" id="PTHR12763">
    <property type="match status" value="1"/>
</dbReference>
<evidence type="ECO:0000256" key="1">
    <source>
        <dbReference type="ARBA" id="ARBA00004167"/>
    </source>
</evidence>
<dbReference type="InterPro" id="IPR001623">
    <property type="entry name" value="DnaJ_domain"/>
</dbReference>
<protein>
    <submittedName>
        <fullName evidence="9">Spy/CpxP family protein refolding chaperone</fullName>
    </submittedName>
</protein>
<dbReference type="CDD" id="cd06257">
    <property type="entry name" value="DnaJ"/>
    <property type="match status" value="1"/>
</dbReference>
<keyword evidence="4 7" id="KW-0472">Membrane</keyword>
<feature type="domain" description="J" evidence="8">
    <location>
        <begin position="177"/>
        <end position="234"/>
    </location>
</feature>
<dbReference type="GO" id="GO:0016020">
    <property type="term" value="C:membrane"/>
    <property type="evidence" value="ECO:0007669"/>
    <property type="project" value="UniProtKB-SubCell"/>
</dbReference>
<dbReference type="Gene3D" id="1.10.287.110">
    <property type="entry name" value="DnaJ domain"/>
    <property type="match status" value="1"/>
</dbReference>
<name>A0A839UQA6_9GAMM</name>
<evidence type="ECO:0000256" key="3">
    <source>
        <dbReference type="ARBA" id="ARBA00022989"/>
    </source>
</evidence>
<dbReference type="Proteomes" id="UP000559987">
    <property type="component" value="Unassembled WGS sequence"/>
</dbReference>
<dbReference type="RefSeq" id="WP_183910122.1">
    <property type="nucleotide sequence ID" value="NZ_JACHXZ010000002.1"/>
</dbReference>
<sequence>MIIRLLPLLLLALALYWLYRRLAALPAPTRRIWLMRIAVGTFLTLLFIAFVTGRLNWLGALLMAVIPFVTGLWRWLNRGLSLLRIWKSMGQAANPLHAAGLHLQTDATDGDVLAGPHAGQTLSSLAHAALEETLTYFQAHDAAAAKLLRLYLLKRFGPDWQGSPLHEQDTNDMSLAEARALLGVAEHADKQTIIQAHRKLIQKFHPDRGGNDYLAARINQAKALLLDQLESQNQ</sequence>
<dbReference type="PROSITE" id="PS50076">
    <property type="entry name" value="DNAJ_2"/>
    <property type="match status" value="1"/>
</dbReference>
<evidence type="ECO:0000256" key="6">
    <source>
        <dbReference type="ARBA" id="ARBA00038105"/>
    </source>
</evidence>
<feature type="transmembrane region" description="Helical" evidence="7">
    <location>
        <begin position="58"/>
        <end position="76"/>
    </location>
</feature>
<evidence type="ECO:0000259" key="8">
    <source>
        <dbReference type="PROSITE" id="PS50076"/>
    </source>
</evidence>
<keyword evidence="3 7" id="KW-1133">Transmembrane helix</keyword>
<evidence type="ECO:0000256" key="4">
    <source>
        <dbReference type="ARBA" id="ARBA00023136"/>
    </source>
</evidence>
<keyword evidence="10" id="KW-1185">Reference proteome</keyword>
<comment type="caution">
    <text evidence="9">The sequence shown here is derived from an EMBL/GenBank/DDBJ whole genome shotgun (WGS) entry which is preliminary data.</text>
</comment>
<accession>A0A839UQA6</accession>
<keyword evidence="2 7" id="KW-0812">Transmembrane</keyword>
<keyword evidence="5" id="KW-0143">Chaperone</keyword>
<dbReference type="EMBL" id="JACHXZ010000002">
    <property type="protein sequence ID" value="MBB3168659.1"/>
    <property type="molecule type" value="Genomic_DNA"/>
</dbReference>
<comment type="subcellular location">
    <subcellularLocation>
        <location evidence="1">Membrane</location>
        <topology evidence="1">Single-pass membrane protein</topology>
    </subcellularLocation>
</comment>
<dbReference type="InterPro" id="IPR036869">
    <property type="entry name" value="J_dom_sf"/>
</dbReference>
<dbReference type="PANTHER" id="PTHR12763:SF28">
    <property type="entry name" value="GEO10507P1-RELATED"/>
    <property type="match status" value="1"/>
</dbReference>
<dbReference type="SMART" id="SM00271">
    <property type="entry name" value="DnaJ"/>
    <property type="match status" value="1"/>
</dbReference>
<evidence type="ECO:0000256" key="2">
    <source>
        <dbReference type="ARBA" id="ARBA00022692"/>
    </source>
</evidence>
<evidence type="ECO:0000256" key="5">
    <source>
        <dbReference type="ARBA" id="ARBA00023186"/>
    </source>
</evidence>
<dbReference type="AlphaFoldDB" id="A0A839UQA6"/>